<dbReference type="OrthoDB" id="9805728at2"/>
<dbReference type="InParanoid" id="A0A259TVW5"/>
<dbReference type="PANTHER" id="PTHR15032">
    <property type="entry name" value="N-ACYL-PHOSPHATIDYLETHANOLAMINE-HYDROLYZING PHOSPHOLIPASE D"/>
    <property type="match status" value="1"/>
</dbReference>
<keyword evidence="3" id="KW-1185">Reference proteome</keyword>
<evidence type="ECO:0000259" key="1">
    <source>
        <dbReference type="Pfam" id="PF12706"/>
    </source>
</evidence>
<dbReference type="InterPro" id="IPR024884">
    <property type="entry name" value="NAPE-PLD"/>
</dbReference>
<dbReference type="PIRSF" id="PIRSF038896">
    <property type="entry name" value="NAPE-PLD"/>
    <property type="match status" value="1"/>
</dbReference>
<sequence length="384" mass="41376">MSGLPSVPLLKTLGARASGERQRRIEASPQWNGSRFVNPEGARMASGAGAAWEWLTGGSPHRKPDASGVPVVRRTREDFASPAKGLRLTWMGHGTTLVEISGRRLLVDPLWSGNASPGRLFGVKRFHAVPLALEDLPPLDAVLITHDHYDHLDAETVTALAGRVPRWVCPLGVGARLEGWGVPPEVVTELDWWEDIEVPHASGLRVTATPSRHFSGRFLTDRDSTLWCGFVLQAPEASGGHSVYIGGDGGYSDGFRAVGERLGPFDVALMEMGAYNEAWADIHLGPEQAVQAALDAKAELLLPVHWATFDLALHGWTEPAERVLVAARKAGLPLALPRPGESIDVTPEAAGAEPTRWWPDLVWQTAEEAPVVSSGVDPARGLFS</sequence>
<dbReference type="InterPro" id="IPR001279">
    <property type="entry name" value="Metallo-B-lactamas"/>
</dbReference>
<reference evidence="2 3" key="1">
    <citation type="submission" date="2016-11" db="EMBL/GenBank/DDBJ databases">
        <title>Study of marine rhodopsin-containing bacteria.</title>
        <authorList>
            <person name="Yoshizawa S."/>
            <person name="Kumagai Y."/>
            <person name="Kogure K."/>
        </authorList>
    </citation>
    <scope>NUCLEOTIDE SEQUENCE [LARGE SCALE GENOMIC DNA]</scope>
    <source>
        <strain evidence="2 3">SG-29</strain>
    </source>
</reference>
<comment type="caution">
    <text evidence="2">The sequence shown here is derived from an EMBL/GenBank/DDBJ whole genome shotgun (WGS) entry which is preliminary data.</text>
</comment>
<proteinExistence type="predicted"/>
<evidence type="ECO:0000313" key="3">
    <source>
        <dbReference type="Proteomes" id="UP000216446"/>
    </source>
</evidence>
<dbReference type="AlphaFoldDB" id="A0A259TVW5"/>
<dbReference type="FunCoup" id="A0A259TVW5">
    <property type="interactions" value="27"/>
</dbReference>
<organism evidence="2 3">
    <name type="scientific">Rubricoccus marinus</name>
    <dbReference type="NCBI Taxonomy" id="716817"/>
    <lineage>
        <taxon>Bacteria</taxon>
        <taxon>Pseudomonadati</taxon>
        <taxon>Rhodothermota</taxon>
        <taxon>Rhodothermia</taxon>
        <taxon>Rhodothermales</taxon>
        <taxon>Rubricoccaceae</taxon>
        <taxon>Rubricoccus</taxon>
    </lineage>
</organism>
<dbReference type="InterPro" id="IPR036866">
    <property type="entry name" value="RibonucZ/Hydroxyglut_hydro"/>
</dbReference>
<dbReference type="GO" id="GO:0070290">
    <property type="term" value="F:N-acylphosphatidylethanolamine-specific phospholipase D activity"/>
    <property type="evidence" value="ECO:0007669"/>
    <property type="project" value="InterPro"/>
</dbReference>
<dbReference type="PANTHER" id="PTHR15032:SF4">
    <property type="entry name" value="N-ACYL-PHOSPHATIDYLETHANOLAMINE-HYDROLYZING PHOSPHOLIPASE D"/>
    <property type="match status" value="1"/>
</dbReference>
<dbReference type="GO" id="GO:0005737">
    <property type="term" value="C:cytoplasm"/>
    <property type="evidence" value="ECO:0007669"/>
    <property type="project" value="TreeGrafter"/>
</dbReference>
<protein>
    <recommendedName>
        <fullName evidence="1">Metallo-beta-lactamase domain-containing protein</fullName>
    </recommendedName>
</protein>
<dbReference type="RefSeq" id="WP_094545466.1">
    <property type="nucleotide sequence ID" value="NZ_MQWB01000001.1"/>
</dbReference>
<name>A0A259TVW5_9BACT</name>
<dbReference type="EMBL" id="MQWB01000001">
    <property type="protein sequence ID" value="OZC01846.1"/>
    <property type="molecule type" value="Genomic_DNA"/>
</dbReference>
<dbReference type="SUPFAM" id="SSF56281">
    <property type="entry name" value="Metallo-hydrolase/oxidoreductase"/>
    <property type="match status" value="1"/>
</dbReference>
<dbReference type="Pfam" id="PF12706">
    <property type="entry name" value="Lactamase_B_2"/>
    <property type="match status" value="1"/>
</dbReference>
<dbReference type="Gene3D" id="3.60.15.10">
    <property type="entry name" value="Ribonuclease Z/Hydroxyacylglutathione hydrolase-like"/>
    <property type="match status" value="1"/>
</dbReference>
<accession>A0A259TVW5</accession>
<gene>
    <name evidence="2" type="ORF">BSZ36_01880</name>
</gene>
<evidence type="ECO:0000313" key="2">
    <source>
        <dbReference type="EMBL" id="OZC01846.1"/>
    </source>
</evidence>
<feature type="domain" description="Metallo-beta-lactamase" evidence="1">
    <location>
        <begin position="103"/>
        <end position="306"/>
    </location>
</feature>
<dbReference type="Proteomes" id="UP000216446">
    <property type="component" value="Unassembled WGS sequence"/>
</dbReference>
<dbReference type="GO" id="GO:0008270">
    <property type="term" value="F:zinc ion binding"/>
    <property type="evidence" value="ECO:0007669"/>
    <property type="project" value="InterPro"/>
</dbReference>